<reference evidence="2 3" key="1">
    <citation type="submission" date="2014-05" db="EMBL/GenBank/DDBJ databases">
        <title>ATOL: Assembling a taxonomically balanced genome-scale reconstruction of the evolutionary history of the Enterobacteriaceae.</title>
        <authorList>
            <person name="Plunkett G.III."/>
            <person name="Neeno-Eckwall E.C."/>
            <person name="Glasner J.D."/>
            <person name="Perna N.T."/>
        </authorList>
    </citation>
    <scope>NUCLEOTIDE SEQUENCE [LARGE SCALE GENOMIC DNA]</scope>
    <source>
        <strain evidence="2 3">ATCC 33320</strain>
    </source>
</reference>
<dbReference type="EMBL" id="JMPI01000020">
    <property type="protein sequence ID" value="KFC83485.1"/>
    <property type="molecule type" value="Genomic_DNA"/>
</dbReference>
<dbReference type="InterPro" id="IPR041687">
    <property type="entry name" value="HTH_46"/>
</dbReference>
<dbReference type="Proteomes" id="UP000028653">
    <property type="component" value="Unassembled WGS sequence"/>
</dbReference>
<dbReference type="RefSeq" id="WP_051873635.1">
    <property type="nucleotide sequence ID" value="NZ_JMPI01000020.1"/>
</dbReference>
<accession>A0A085GIE0</accession>
<evidence type="ECO:0000313" key="2">
    <source>
        <dbReference type="EMBL" id="KFC83485.1"/>
    </source>
</evidence>
<dbReference type="Pfam" id="PF15977">
    <property type="entry name" value="HTH_46"/>
    <property type="match status" value="1"/>
</dbReference>
<organism evidence="2 3">
    <name type="scientific">Buttiauxella agrestis ATCC 33320</name>
    <dbReference type="NCBI Taxonomy" id="1006004"/>
    <lineage>
        <taxon>Bacteria</taxon>
        <taxon>Pseudomonadati</taxon>
        <taxon>Pseudomonadota</taxon>
        <taxon>Gammaproteobacteria</taxon>
        <taxon>Enterobacterales</taxon>
        <taxon>Enterobacteriaceae</taxon>
        <taxon>Buttiauxella</taxon>
    </lineage>
</organism>
<evidence type="ECO:0000259" key="1">
    <source>
        <dbReference type="Pfam" id="PF15977"/>
    </source>
</evidence>
<dbReference type="eggNOG" id="COG0664">
    <property type="taxonomic scope" value="Bacteria"/>
</dbReference>
<comment type="caution">
    <text evidence="2">The sequence shown here is derived from an EMBL/GenBank/DDBJ whole genome shotgun (WGS) entry which is preliminary data.</text>
</comment>
<feature type="domain" description="IprA winged helix-turn-helix" evidence="1">
    <location>
        <begin position="151"/>
        <end position="218"/>
    </location>
</feature>
<dbReference type="OrthoDB" id="6563600at2"/>
<gene>
    <name evidence="2" type="ORF">GBAG_0924</name>
</gene>
<name>A0A085GIE0_9ENTR</name>
<sequence>MDTVNNQNSGHSYPSFYPPRPVTEIALLRQALSAVGTDQIFHSRDEIYAIRENEKSLYLFADGHFSAIRSVDGLVLSSVRGELIFGIAECMRPRGGWFLKVEETCTARVVPADQAFAIFTQQQLWEPVASILSWFLQIYSLREEHLVGVSAYVMVRNKLIELQTLAPEMRCNINVADFIQERTQLARSTIMAILGELRRGDYVEIKRGKLVTVKYLPKEY</sequence>
<dbReference type="AlphaFoldDB" id="A0A085GIE0"/>
<evidence type="ECO:0000313" key="3">
    <source>
        <dbReference type="Proteomes" id="UP000028653"/>
    </source>
</evidence>
<proteinExistence type="predicted"/>
<keyword evidence="3" id="KW-1185">Reference proteome</keyword>
<dbReference type="STRING" id="1006004.GBAG_0924"/>
<protein>
    <submittedName>
        <fullName evidence="2">Transcriptional regulator</fullName>
    </submittedName>
</protein>